<evidence type="ECO:0000313" key="2">
    <source>
        <dbReference type="Proteomes" id="UP000006729"/>
    </source>
</evidence>
<dbReference type="InParanoid" id="A0A2K1WVC9"/>
<accession>A0A2K1WVC9</accession>
<proteinExistence type="predicted"/>
<keyword evidence="2" id="KW-1185">Reference proteome</keyword>
<dbReference type="Proteomes" id="UP000006729">
    <property type="component" value="Chromosome 18"/>
</dbReference>
<protein>
    <submittedName>
        <fullName evidence="1">Uncharacterized protein</fullName>
    </submittedName>
</protein>
<dbReference type="STRING" id="3694.A0A2K1WVC9"/>
<organism evidence="1 2">
    <name type="scientific">Populus trichocarpa</name>
    <name type="common">Western balsam poplar</name>
    <name type="synonym">Populus balsamifera subsp. trichocarpa</name>
    <dbReference type="NCBI Taxonomy" id="3694"/>
    <lineage>
        <taxon>Eukaryota</taxon>
        <taxon>Viridiplantae</taxon>
        <taxon>Streptophyta</taxon>
        <taxon>Embryophyta</taxon>
        <taxon>Tracheophyta</taxon>
        <taxon>Spermatophyta</taxon>
        <taxon>Magnoliopsida</taxon>
        <taxon>eudicotyledons</taxon>
        <taxon>Gunneridae</taxon>
        <taxon>Pentapetalae</taxon>
        <taxon>rosids</taxon>
        <taxon>fabids</taxon>
        <taxon>Malpighiales</taxon>
        <taxon>Salicaceae</taxon>
        <taxon>Saliceae</taxon>
        <taxon>Populus</taxon>
    </lineage>
</organism>
<reference evidence="1 2" key="1">
    <citation type="journal article" date="2006" name="Science">
        <title>The genome of black cottonwood, Populus trichocarpa (Torr. &amp; Gray).</title>
        <authorList>
            <person name="Tuskan G.A."/>
            <person name="Difazio S."/>
            <person name="Jansson S."/>
            <person name="Bohlmann J."/>
            <person name="Grigoriev I."/>
            <person name="Hellsten U."/>
            <person name="Putnam N."/>
            <person name="Ralph S."/>
            <person name="Rombauts S."/>
            <person name="Salamov A."/>
            <person name="Schein J."/>
            <person name="Sterck L."/>
            <person name="Aerts A."/>
            <person name="Bhalerao R.R."/>
            <person name="Bhalerao R.P."/>
            <person name="Blaudez D."/>
            <person name="Boerjan W."/>
            <person name="Brun A."/>
            <person name="Brunner A."/>
            <person name="Busov V."/>
            <person name="Campbell M."/>
            <person name="Carlson J."/>
            <person name="Chalot M."/>
            <person name="Chapman J."/>
            <person name="Chen G.L."/>
            <person name="Cooper D."/>
            <person name="Coutinho P.M."/>
            <person name="Couturier J."/>
            <person name="Covert S."/>
            <person name="Cronk Q."/>
            <person name="Cunningham R."/>
            <person name="Davis J."/>
            <person name="Degroeve S."/>
            <person name="Dejardin A."/>
            <person name="Depamphilis C."/>
            <person name="Detter J."/>
            <person name="Dirks B."/>
            <person name="Dubchak I."/>
            <person name="Duplessis S."/>
            <person name="Ehlting J."/>
            <person name="Ellis B."/>
            <person name="Gendler K."/>
            <person name="Goodstein D."/>
            <person name="Gribskov M."/>
            <person name="Grimwood J."/>
            <person name="Groover A."/>
            <person name="Gunter L."/>
            <person name="Hamberger B."/>
            <person name="Heinze B."/>
            <person name="Helariutta Y."/>
            <person name="Henrissat B."/>
            <person name="Holligan D."/>
            <person name="Holt R."/>
            <person name="Huang W."/>
            <person name="Islam-Faridi N."/>
            <person name="Jones S."/>
            <person name="Jones-Rhoades M."/>
            <person name="Jorgensen R."/>
            <person name="Joshi C."/>
            <person name="Kangasjarvi J."/>
            <person name="Karlsson J."/>
            <person name="Kelleher C."/>
            <person name="Kirkpatrick R."/>
            <person name="Kirst M."/>
            <person name="Kohler A."/>
            <person name="Kalluri U."/>
            <person name="Larimer F."/>
            <person name="Leebens-Mack J."/>
            <person name="Leple J.C."/>
            <person name="Locascio P."/>
            <person name="Lou Y."/>
            <person name="Lucas S."/>
            <person name="Martin F."/>
            <person name="Montanini B."/>
            <person name="Napoli C."/>
            <person name="Nelson D.R."/>
            <person name="Nelson C."/>
            <person name="Nieminen K."/>
            <person name="Nilsson O."/>
            <person name="Pereda V."/>
            <person name="Peter G."/>
            <person name="Philippe R."/>
            <person name="Pilate G."/>
            <person name="Poliakov A."/>
            <person name="Razumovskaya J."/>
            <person name="Richardson P."/>
            <person name="Rinaldi C."/>
            <person name="Ritland K."/>
            <person name="Rouze P."/>
            <person name="Ryaboy D."/>
            <person name="Schmutz J."/>
            <person name="Schrader J."/>
            <person name="Segerman B."/>
            <person name="Shin H."/>
            <person name="Siddiqui A."/>
            <person name="Sterky F."/>
            <person name="Terry A."/>
            <person name="Tsai C.J."/>
            <person name="Uberbacher E."/>
            <person name="Unneberg P."/>
            <person name="Vahala J."/>
            <person name="Wall K."/>
            <person name="Wessler S."/>
            <person name="Yang G."/>
            <person name="Yin T."/>
            <person name="Douglas C."/>
            <person name="Marra M."/>
            <person name="Sandberg G."/>
            <person name="Van de Peer Y."/>
            <person name="Rokhsar D."/>
        </authorList>
    </citation>
    <scope>NUCLEOTIDE SEQUENCE [LARGE SCALE GENOMIC DNA]</scope>
    <source>
        <strain evidence="2">cv. Nisqually</strain>
    </source>
</reference>
<dbReference type="EMBL" id="CM009307">
    <property type="protein sequence ID" value="PNS92482.1"/>
    <property type="molecule type" value="Genomic_DNA"/>
</dbReference>
<name>A0A2K1WVC9_POPTR</name>
<gene>
    <name evidence="1" type="ORF">POPTR_018G035200</name>
</gene>
<sequence length="96" mass="11276">MPHGLFPFRLTSNVFGLYGWVLTAAVVIHKSCLKEMWDHYQYACPLCSKSVCDVSEVWGRNWTWKLQLRQCQNLTRIKWFGSFAMIVERPQKCSSM</sequence>
<evidence type="ECO:0000313" key="1">
    <source>
        <dbReference type="EMBL" id="PNS92482.1"/>
    </source>
</evidence>
<dbReference type="AlphaFoldDB" id="A0A2K1WVC9"/>